<evidence type="ECO:0000313" key="6">
    <source>
        <dbReference type="Proteomes" id="UP000829685"/>
    </source>
</evidence>
<keyword evidence="6" id="KW-1185">Reference proteome</keyword>
<dbReference type="AlphaFoldDB" id="A0A9P9WCI6"/>
<dbReference type="Pfam" id="PF12331">
    <property type="entry name" value="Rad26-like_helical_rpts"/>
    <property type="match status" value="1"/>
</dbReference>
<dbReference type="OrthoDB" id="5245063at2759"/>
<dbReference type="InterPro" id="IPR048379">
    <property type="entry name" value="Rad26-like_C"/>
</dbReference>
<evidence type="ECO:0008006" key="7">
    <source>
        <dbReference type="Google" id="ProtNLM"/>
    </source>
</evidence>
<reference evidence="5" key="1">
    <citation type="submission" date="2021-03" db="EMBL/GenBank/DDBJ databases">
        <title>Revisited historic fungal species revealed as producer of novel bioactive compounds through whole genome sequencing and comparative genomics.</title>
        <authorList>
            <person name="Vignolle G.A."/>
            <person name="Hochenegger N."/>
            <person name="Mach R.L."/>
            <person name="Mach-Aigner A.R."/>
            <person name="Javad Rahimi M."/>
            <person name="Salim K.A."/>
            <person name="Chan C.M."/>
            <person name="Lim L.B.L."/>
            <person name="Cai F."/>
            <person name="Druzhinina I.S."/>
            <person name="U'Ren J.M."/>
            <person name="Derntl C."/>
        </authorList>
    </citation>
    <scope>NUCLEOTIDE SEQUENCE</scope>
    <source>
        <strain evidence="5">TUCIM 5799</strain>
    </source>
</reference>
<feature type="domain" description="Rad26-like C-terminal" evidence="3">
    <location>
        <begin position="731"/>
        <end position="789"/>
    </location>
</feature>
<dbReference type="InterPro" id="IPR022093">
    <property type="entry name" value="Rad26-like_helical"/>
</dbReference>
<evidence type="ECO:0000259" key="4">
    <source>
        <dbReference type="Pfam" id="PF21048"/>
    </source>
</evidence>
<dbReference type="Pfam" id="PF21048">
    <property type="entry name" value="Rad26-like_N"/>
    <property type="match status" value="1"/>
</dbReference>
<sequence>MDDFSDDGFDDLNANVLDELENGAIQFTQAQKLADPTQASLKDEDYDDDDLDDAIVTDDLRGKSLLPSAAAADPYVTTSSRIVPQQLSQQNGWAATHAPASASQFRPQAITTTGRPPAQVTLRTRPSQPAGHAPMRPPPLPRPNTAVPSRYQASQAAPREGPSVEEFAALQAELLNLRQKVSHRDGEIDIVRKNMERHKREHEQELQALKKQSAELAAKSERAVEAAKFAQQTAATELEFTRRDLREELDRAKRKERDGGTPKKNPAAKAWGVSDGFEDVEMAGSPSRGNRGRNQGGVASVMPDPPARLTRTPTKGKRKRPMTVDSPVMALETTDDVVMADEGDSNAVSKSFNAALAPTPPPRRSFFDDFLKIILNHSSGKGRPLTFDYLAGFALPSKPTDSLASILFQKLAVIGDPSDSMRLPIEFCDRVIDLWLQCRKEGCLAPISELVSLVAFTLQLNTIAIAPHIAEALVAAAMDSLYEIGTPRLHNQSTTGDPADATFLNLKENIPTSAILSVLYLTALGCATTPPMRGTLSSSIVHFWNCVHPDFILMMIRNHNQPVDDFITTMHLLCTSSFEDSIGPISTTPNRTMDLVAPATIERLTFHLIETRQWNAGPEKGRSVCFAILRTLAAFARSPFGMNQLATHDYAIPRLVMFLSWSIDEMYDGNYASSSYVLPDLEPLSPKQSTPAEASLSSVAPSHPDELQTLIAQSMLLLHTIITNKDNRNSINVSNKLAKFTGGTQKYLLSLARLNFAEEGVSEETAELAHELLELAVTEEEGAELGDFFGG</sequence>
<dbReference type="EMBL" id="JAFIMR010000040">
    <property type="protein sequence ID" value="KAI1857430.1"/>
    <property type="molecule type" value="Genomic_DNA"/>
</dbReference>
<evidence type="ECO:0000313" key="5">
    <source>
        <dbReference type="EMBL" id="KAI1857430.1"/>
    </source>
</evidence>
<evidence type="ECO:0000259" key="2">
    <source>
        <dbReference type="Pfam" id="PF12331"/>
    </source>
</evidence>
<dbReference type="Proteomes" id="UP000829685">
    <property type="component" value="Unassembled WGS sequence"/>
</dbReference>
<evidence type="ECO:0000256" key="1">
    <source>
        <dbReference type="SAM" id="MobiDB-lite"/>
    </source>
</evidence>
<comment type="caution">
    <text evidence="5">The sequence shown here is derived from an EMBL/GenBank/DDBJ whole genome shotgun (WGS) entry which is preliminary data.</text>
</comment>
<proteinExistence type="predicted"/>
<name>A0A9P9WCI6_9PEZI</name>
<dbReference type="Pfam" id="PF21046">
    <property type="entry name" value="Rad26-like_C"/>
    <property type="match status" value="1"/>
</dbReference>
<evidence type="ECO:0000259" key="3">
    <source>
        <dbReference type="Pfam" id="PF21046"/>
    </source>
</evidence>
<protein>
    <recommendedName>
        <fullName evidence="7">DNA repair protein Rad26</fullName>
    </recommendedName>
</protein>
<feature type="region of interest" description="Disordered" evidence="1">
    <location>
        <begin position="249"/>
        <end position="323"/>
    </location>
</feature>
<feature type="compositionally biased region" description="Basic and acidic residues" evidence="1">
    <location>
        <begin position="249"/>
        <end position="261"/>
    </location>
</feature>
<dbReference type="InterPro" id="IPR048380">
    <property type="entry name" value="Rad26-like_N"/>
</dbReference>
<accession>A0A9P9WCI6</accession>
<feature type="domain" description="Rad26-like helical repeats" evidence="2">
    <location>
        <begin position="479"/>
        <end position="722"/>
    </location>
</feature>
<feature type="compositionally biased region" description="Polar residues" evidence="1">
    <location>
        <begin position="101"/>
        <end position="114"/>
    </location>
</feature>
<feature type="region of interest" description="Disordered" evidence="1">
    <location>
        <begin position="88"/>
        <end position="164"/>
    </location>
</feature>
<feature type="domain" description="Rad26-like N-terminal" evidence="4">
    <location>
        <begin position="370"/>
        <end position="418"/>
    </location>
</feature>
<organism evidence="5 6">
    <name type="scientific">Neoarthrinium moseri</name>
    <dbReference type="NCBI Taxonomy" id="1658444"/>
    <lineage>
        <taxon>Eukaryota</taxon>
        <taxon>Fungi</taxon>
        <taxon>Dikarya</taxon>
        <taxon>Ascomycota</taxon>
        <taxon>Pezizomycotina</taxon>
        <taxon>Sordariomycetes</taxon>
        <taxon>Xylariomycetidae</taxon>
        <taxon>Amphisphaeriales</taxon>
        <taxon>Apiosporaceae</taxon>
        <taxon>Neoarthrinium</taxon>
    </lineage>
</organism>
<gene>
    <name evidence="5" type="ORF">JX265_011165</name>
</gene>